<evidence type="ECO:0008006" key="3">
    <source>
        <dbReference type="Google" id="ProtNLM"/>
    </source>
</evidence>
<dbReference type="EMBL" id="LR796711">
    <property type="protein sequence ID" value="CAB4160798.1"/>
    <property type="molecule type" value="Genomic_DNA"/>
</dbReference>
<organism evidence="2">
    <name type="scientific">uncultured Caudovirales phage</name>
    <dbReference type="NCBI Taxonomy" id="2100421"/>
    <lineage>
        <taxon>Viruses</taxon>
        <taxon>Duplodnaviria</taxon>
        <taxon>Heunggongvirae</taxon>
        <taxon>Uroviricota</taxon>
        <taxon>Caudoviricetes</taxon>
        <taxon>Peduoviridae</taxon>
        <taxon>Maltschvirus</taxon>
        <taxon>Maltschvirus maltsch</taxon>
    </lineage>
</organism>
<gene>
    <name evidence="2" type="ORF">UFOVP764_16</name>
</gene>
<evidence type="ECO:0000313" key="2">
    <source>
        <dbReference type="EMBL" id="CAB4160798.1"/>
    </source>
</evidence>
<proteinExistence type="predicted"/>
<accession>A0A6J5NUJ0</accession>
<reference evidence="2" key="1">
    <citation type="submission" date="2020-04" db="EMBL/GenBank/DDBJ databases">
        <authorList>
            <person name="Chiriac C."/>
            <person name="Salcher M."/>
            <person name="Ghai R."/>
            <person name="Kavagutti S V."/>
        </authorList>
    </citation>
    <scope>NUCLEOTIDE SEQUENCE</scope>
</reference>
<sequence length="301" mass="31445">MGIAAAIGGSAVLGALSANKAAKTQAKAAKNAAQLQQQQYEQTRADQMPFLQAGYGSLNRLNELLGITPAGGGEDFIPEFDEAAYLRANPDVAASVARGATASGLAHYNKYGRREGRAMPMTTDPGLAPRSADFGKYGRDFAMSDFEADPGYAFRMSEGLKALDRQAASRGGLISGGALKAAQRYGQDLGSQEYQNAFNRYQVNRANQLTPLQSMSGMGQTTAQQLGSAGQNYATNAGNAYGAAAQAQASGYMGAANAIGQGVGQYLNYQSNNSLINALERGRNFGGGRTLYSGDPNSNMA</sequence>
<feature type="coiled-coil region" evidence="1">
    <location>
        <begin position="18"/>
        <end position="46"/>
    </location>
</feature>
<keyword evidence="1" id="KW-0175">Coiled coil</keyword>
<name>A0A6J5NUJ0_9CAUD</name>
<protein>
    <recommendedName>
        <fullName evidence="3">DNA transfer protein</fullName>
    </recommendedName>
</protein>
<evidence type="ECO:0000256" key="1">
    <source>
        <dbReference type="SAM" id="Coils"/>
    </source>
</evidence>